<evidence type="ECO:0000313" key="7">
    <source>
        <dbReference type="Proteomes" id="UP000266328"/>
    </source>
</evidence>
<dbReference type="Proteomes" id="UP000266328">
    <property type="component" value="Unassembled WGS sequence"/>
</dbReference>
<dbReference type="InterPro" id="IPR029035">
    <property type="entry name" value="DHS-like_NAD/FAD-binding_dom"/>
</dbReference>
<dbReference type="InterPro" id="IPR026591">
    <property type="entry name" value="Sirtuin_cat_small_dom_sf"/>
</dbReference>
<dbReference type="OrthoDB" id="9800582at2"/>
<feature type="binding site" evidence="4">
    <location>
        <position position="128"/>
    </location>
    <ligand>
        <name>Zn(2+)</name>
        <dbReference type="ChEBI" id="CHEBI:29105"/>
    </ligand>
</feature>
<evidence type="ECO:0000256" key="4">
    <source>
        <dbReference type="PROSITE-ProRule" id="PRU00236"/>
    </source>
</evidence>
<name>A0A398D0K8_9BACT</name>
<comment type="caution">
    <text evidence="6">The sequence shown here is derived from an EMBL/GenBank/DDBJ whole genome shotgun (WGS) entry which is preliminary data.</text>
</comment>
<organism evidence="6 7">
    <name type="scientific">Candidatus Cryosericum terrychapinii</name>
    <dbReference type="NCBI Taxonomy" id="2290919"/>
    <lineage>
        <taxon>Bacteria</taxon>
        <taxon>Pseudomonadati</taxon>
        <taxon>Caldisericota/Cryosericota group</taxon>
        <taxon>Candidatus Cryosericota</taxon>
        <taxon>Candidatus Cryosericia</taxon>
        <taxon>Candidatus Cryosericales</taxon>
        <taxon>Candidatus Cryosericaceae</taxon>
        <taxon>Candidatus Cryosericum</taxon>
    </lineage>
</organism>
<evidence type="ECO:0000256" key="3">
    <source>
        <dbReference type="ARBA" id="ARBA00023027"/>
    </source>
</evidence>
<dbReference type="CDD" id="cd01407">
    <property type="entry name" value="SIR2-fam"/>
    <property type="match status" value="1"/>
</dbReference>
<sequence length="246" mass="27132">MMNTQKLAGLIQKSHHIVALTGAGISTAAGIPDFRGPNGLYVTHRYDPEKTFDIDWFDTDPRIFFAFARDFLTTVDRVQPTQTHVFLAELEQQGLLQSVITQNIDGLHQKAGSRNVIEVHGSFQRGHCRGCGHGYSYDKLKHKILAEEVPHCDCCNGVIKPDIVFYGEAVQGMDEAESEARHADLFLAIGTSLTVYPAAMLPQFSSGPVVSINRGTMGEVVRGMESIERNIDEVFAEVRSILSPSL</sequence>
<reference evidence="6 7" key="1">
    <citation type="submission" date="2018-09" db="EMBL/GenBank/DDBJ databases">
        <title>Discovery and Ecogenomic Context for Candidatus Cryosericales, a Global Caldiserica Order Active in Thawing Permafrost.</title>
        <authorList>
            <person name="Martinez M.A."/>
            <person name="Woodcroft B.J."/>
            <person name="Ignacio Espinoza J.C."/>
            <person name="Zayed A."/>
            <person name="Singleton C.M."/>
            <person name="Boyd J."/>
            <person name="Li Y.-F."/>
            <person name="Purvine S."/>
            <person name="Maughan H."/>
            <person name="Hodgkins S.B."/>
            <person name="Anderson D."/>
            <person name="Sederholm M."/>
            <person name="Temperton B."/>
            <person name="Saleska S.R."/>
            <person name="Tyson G.W."/>
            <person name="Rich V.I."/>
        </authorList>
    </citation>
    <scope>NUCLEOTIDE SEQUENCE [LARGE SCALE GENOMIC DNA]</scope>
    <source>
        <strain evidence="6 7">SMC7</strain>
    </source>
</reference>
<dbReference type="Gene3D" id="3.40.50.1220">
    <property type="entry name" value="TPP-binding domain"/>
    <property type="match status" value="1"/>
</dbReference>
<dbReference type="SUPFAM" id="SSF52467">
    <property type="entry name" value="DHS-like NAD/FAD-binding domain"/>
    <property type="match status" value="1"/>
</dbReference>
<dbReference type="InterPro" id="IPR003000">
    <property type="entry name" value="Sirtuin"/>
</dbReference>
<dbReference type="InterPro" id="IPR026590">
    <property type="entry name" value="Ssirtuin_cat_dom"/>
</dbReference>
<feature type="binding site" evidence="4">
    <location>
        <position position="155"/>
    </location>
    <ligand>
        <name>Zn(2+)</name>
        <dbReference type="ChEBI" id="CHEBI:29105"/>
    </ligand>
</feature>
<dbReference type="GO" id="GO:0046872">
    <property type="term" value="F:metal ion binding"/>
    <property type="evidence" value="ECO:0007669"/>
    <property type="project" value="UniProtKB-KW"/>
</dbReference>
<keyword evidence="2" id="KW-0808">Transferase</keyword>
<gene>
    <name evidence="6" type="ORF">SMC7_05755</name>
</gene>
<evidence type="ECO:0000313" key="6">
    <source>
        <dbReference type="EMBL" id="RIE05657.1"/>
    </source>
</evidence>
<evidence type="ECO:0000259" key="5">
    <source>
        <dbReference type="PROSITE" id="PS50305"/>
    </source>
</evidence>
<dbReference type="PROSITE" id="PS50305">
    <property type="entry name" value="SIRTUIN"/>
    <property type="match status" value="1"/>
</dbReference>
<keyword evidence="7" id="KW-1185">Reference proteome</keyword>
<feature type="active site" description="Proton acceptor" evidence="4">
    <location>
        <position position="120"/>
    </location>
</feature>
<keyword evidence="3" id="KW-0520">NAD</keyword>
<dbReference type="GO" id="GO:0070403">
    <property type="term" value="F:NAD+ binding"/>
    <property type="evidence" value="ECO:0007669"/>
    <property type="project" value="InterPro"/>
</dbReference>
<proteinExistence type="predicted"/>
<dbReference type="EMBL" id="QXIS01000033">
    <property type="protein sequence ID" value="RIE05657.1"/>
    <property type="molecule type" value="Genomic_DNA"/>
</dbReference>
<protein>
    <recommendedName>
        <fullName evidence="1">protein acetyllysine N-acetyltransferase</fullName>
        <ecNumber evidence="1">2.3.1.286</ecNumber>
    </recommendedName>
</protein>
<dbReference type="EC" id="2.3.1.286" evidence="1"/>
<dbReference type="Gene3D" id="3.30.1600.10">
    <property type="entry name" value="SIR2/SIRT2 'Small Domain"/>
    <property type="match status" value="1"/>
</dbReference>
<dbReference type="PANTHER" id="PTHR11085">
    <property type="entry name" value="NAD-DEPENDENT PROTEIN DEACYLASE SIRTUIN-5, MITOCHONDRIAL-RELATED"/>
    <property type="match status" value="1"/>
</dbReference>
<feature type="binding site" evidence="4">
    <location>
        <position position="152"/>
    </location>
    <ligand>
        <name>Zn(2+)</name>
        <dbReference type="ChEBI" id="CHEBI:29105"/>
    </ligand>
</feature>
<dbReference type="PANTHER" id="PTHR11085:SF10">
    <property type="entry name" value="NAD-DEPENDENT PROTEIN DEACYLASE SIRTUIN-5, MITOCHONDRIAL-RELATED"/>
    <property type="match status" value="1"/>
</dbReference>
<accession>A0A398D0K8</accession>
<evidence type="ECO:0000256" key="2">
    <source>
        <dbReference type="ARBA" id="ARBA00022679"/>
    </source>
</evidence>
<evidence type="ECO:0000256" key="1">
    <source>
        <dbReference type="ARBA" id="ARBA00012928"/>
    </source>
</evidence>
<dbReference type="Pfam" id="PF02146">
    <property type="entry name" value="SIR2"/>
    <property type="match status" value="1"/>
</dbReference>
<keyword evidence="4" id="KW-0479">Metal-binding</keyword>
<feature type="binding site" evidence="4">
    <location>
        <position position="131"/>
    </location>
    <ligand>
        <name>Zn(2+)</name>
        <dbReference type="ChEBI" id="CHEBI:29105"/>
    </ligand>
</feature>
<feature type="domain" description="Deacetylase sirtuin-type" evidence="5">
    <location>
        <begin position="1"/>
        <end position="246"/>
    </location>
</feature>
<dbReference type="GO" id="GO:0017136">
    <property type="term" value="F:histone deacetylase activity, NAD-dependent"/>
    <property type="evidence" value="ECO:0007669"/>
    <property type="project" value="TreeGrafter"/>
</dbReference>
<dbReference type="AlphaFoldDB" id="A0A398D0K8"/>
<keyword evidence="4" id="KW-0862">Zinc</keyword>
<dbReference type="RefSeq" id="WP_119089401.1">
    <property type="nucleotide sequence ID" value="NZ_QXIS01000033.1"/>
</dbReference>
<dbReference type="InterPro" id="IPR050134">
    <property type="entry name" value="NAD-dep_sirtuin_deacylases"/>
</dbReference>